<dbReference type="OrthoDB" id="2500362at2759"/>
<organism evidence="1 2">
    <name type="scientific">Puccinia striiformis</name>
    <dbReference type="NCBI Taxonomy" id="27350"/>
    <lineage>
        <taxon>Eukaryota</taxon>
        <taxon>Fungi</taxon>
        <taxon>Dikarya</taxon>
        <taxon>Basidiomycota</taxon>
        <taxon>Pucciniomycotina</taxon>
        <taxon>Pucciniomycetes</taxon>
        <taxon>Pucciniales</taxon>
        <taxon>Pucciniaceae</taxon>
        <taxon>Puccinia</taxon>
    </lineage>
</organism>
<protein>
    <submittedName>
        <fullName evidence="1">Uncharacterized protein</fullName>
    </submittedName>
</protein>
<gene>
    <name evidence="1" type="ORF">PSHT_09281</name>
</gene>
<reference evidence="2" key="2">
    <citation type="journal article" date="2018" name="BMC Genomics">
        <title>Genomic insights into host adaptation between the wheat stripe rust pathogen (Puccinia striiformis f. sp. tritici) and the barley stripe rust pathogen (Puccinia striiformis f. sp. hordei).</title>
        <authorList>
            <person name="Xia C."/>
            <person name="Wang M."/>
            <person name="Yin C."/>
            <person name="Cornejo O.E."/>
            <person name="Hulbert S.H."/>
            <person name="Chen X."/>
        </authorList>
    </citation>
    <scope>NUCLEOTIDE SEQUENCE [LARGE SCALE GENOMIC DNA]</scope>
    <source>
        <strain evidence="2">93TX-2</strain>
    </source>
</reference>
<reference evidence="1 2" key="1">
    <citation type="submission" date="2017-12" db="EMBL/GenBank/DDBJ databases">
        <title>Gene loss provides genomic basis for host adaptation in cereal stripe rust fungi.</title>
        <authorList>
            <person name="Xia C."/>
        </authorList>
    </citation>
    <scope>NUCLEOTIDE SEQUENCE [LARGE SCALE GENOMIC DNA]</scope>
    <source>
        <strain evidence="1 2">93TX-2</strain>
    </source>
</reference>
<reference evidence="2" key="3">
    <citation type="journal article" date="2018" name="Mol. Plant Microbe Interact.">
        <title>Genome sequence resources for the wheat stripe rust pathogen (Puccinia striiformis f. sp. tritici) and the barley stripe rust pathogen (Puccinia striiformis f. sp. hordei).</title>
        <authorList>
            <person name="Xia C."/>
            <person name="Wang M."/>
            <person name="Yin C."/>
            <person name="Cornejo O.E."/>
            <person name="Hulbert S.H."/>
            <person name="Chen X."/>
        </authorList>
    </citation>
    <scope>NUCLEOTIDE SEQUENCE [LARGE SCALE GENOMIC DNA]</scope>
    <source>
        <strain evidence="2">93TX-2</strain>
    </source>
</reference>
<dbReference type="EMBL" id="PKSM01000131">
    <property type="protein sequence ID" value="POW09064.1"/>
    <property type="molecule type" value="Genomic_DNA"/>
</dbReference>
<accession>A0A2S4VHN6</accession>
<name>A0A2S4VHN6_9BASI</name>
<evidence type="ECO:0000313" key="1">
    <source>
        <dbReference type="EMBL" id="POW09064.1"/>
    </source>
</evidence>
<sequence>MMAAKKTGIVFLTSLMIVAIMMMSFNYRPVTGLTITDKRRDERRPTISLDHGDNGAVSVNTDVGAGVDAEVQTNLQHTLYQGFELDGLFGRLGRTSFDRYTWYTFPKTTLRSRSAPIDRLHDSASDLVAASALGLHQFGDGGREDLVNCVNQGTPGGLTGSASCVGTAAGRTVPAIKSLVNLILEQFLGIFTTKMGRNSSDHRLLCEERIKQTIEEILEVLDHNLGGLVPSDEHEFLTIVHKSLLSVSASLTGNAVTAIEKAEECIMKAYETSSPIACLISPTGGVQKTLEVLLDGVIEQMIGTIPTSILGQFTTIVRFHLANTPLSSLAVQLTQSIHSLVAQLGPGTVTGIEKLQTNLDQILSDYSVVLSSVPLSGLPVLT</sequence>
<dbReference type="VEuPathDB" id="FungiDB:PSTT_01173"/>
<dbReference type="VEuPathDB" id="FungiDB:PSHT_09281"/>
<dbReference type="Proteomes" id="UP000238274">
    <property type="component" value="Unassembled WGS sequence"/>
</dbReference>
<proteinExistence type="predicted"/>
<evidence type="ECO:0000313" key="2">
    <source>
        <dbReference type="Proteomes" id="UP000238274"/>
    </source>
</evidence>
<dbReference type="AlphaFoldDB" id="A0A2S4VHN6"/>
<comment type="caution">
    <text evidence="1">The sequence shown here is derived from an EMBL/GenBank/DDBJ whole genome shotgun (WGS) entry which is preliminary data.</text>
</comment>
<keyword evidence="2" id="KW-1185">Reference proteome</keyword>